<evidence type="ECO:0000256" key="1">
    <source>
        <dbReference type="ARBA" id="ARBA00022737"/>
    </source>
</evidence>
<gene>
    <name evidence="6" type="ORF">EVG20_g2634</name>
</gene>
<dbReference type="InterPro" id="IPR054573">
    <property type="entry name" value="PP2A/SF3B1-like_HEAT"/>
</dbReference>
<dbReference type="Pfam" id="PF03690">
    <property type="entry name" value="MYG1_exonuc"/>
    <property type="match status" value="1"/>
</dbReference>
<accession>A0A4Y9Z766</accession>
<protein>
    <recommendedName>
        <fullName evidence="8">Protein phosphatase PP2A regulatory subunit A</fullName>
    </recommendedName>
</protein>
<dbReference type="GO" id="GO:0000159">
    <property type="term" value="C:protein phosphatase type 2A complex"/>
    <property type="evidence" value="ECO:0007669"/>
    <property type="project" value="TreeGrafter"/>
</dbReference>
<keyword evidence="7" id="KW-1185">Reference proteome</keyword>
<comment type="similarity">
    <text evidence="2">Belongs to the phosphatase 2A regulatory subunit A family.</text>
</comment>
<dbReference type="Proteomes" id="UP000298327">
    <property type="component" value="Unassembled WGS sequence"/>
</dbReference>
<dbReference type="InterPro" id="IPR051023">
    <property type="entry name" value="PP2A_Regulatory_Subunit_A"/>
</dbReference>
<dbReference type="InterPro" id="IPR055231">
    <property type="entry name" value="2AA_helical"/>
</dbReference>
<name>A0A4Y9Z766_9AGAM</name>
<sequence>MSTQVEQPAKKQRMDVHKTIGTHNGTFHCDEALAVFLLKQTAAYHGSDVKRSRDPKVLDPCDIVVDVGAVYDESKQRFDHHQRGFEEVFGHGFTTKLSSAGLIYKHFGREIIANRFQLTLDDPKVNVLWLKLYKEFIEAIDGIDNGVSQYHNDIAPKYRSRTDLSSRVGWLNPAWNEPSDSSTLDTLFAKASSLTGEEFLGRLDYYGKAWLPARDLVVAAFNGRSNVDASNRIILFEQFAPWKEHLFEIEAELDTPESTKPFYVIYPDETGGNWRIQAVPVSPESFESRKALPEVWRGVRDDDLSRVTGIDGGLLRLALAWIHRADDTWATGLAISWIPHSKETRSVICPIFASIQVYIAVQIAPIALLMDELRSEDVQLRLNAIRRISTIALALGPDRARDELIPFLQDSVDDEDEVLLALAEELGKNFEDYVGGKEWAHVLLGPLENLSAVEETLVRDKAAESITKIAAVLSPQQIEQYYIPLLKRLSQGEWFTSRTSSAALYAPVYPKLSPALQDELRKGFAALGSDDTPMVRRAAAKWLGAFVKELSKPHVLTDGLTIYRRLQADDQDSVRLLTVEDLVVIAQQLSPAEVKEQLLKQIRQSISDKSWRVRYMAASHFNALSEAVGVELVREELVGHYVQLLKDNEAEVRTAAAGQIPGFSKLLERDVIIARIVPCVRDLCQDNSQHVRAALANQITGLAPLLGKDATIEHLLQLFLHLLKDEFPDVRLNIISKLEQVNEVIGIQLLAESLLPAIVELAEDKSWRVRQAIIEYIPLLATQLGKPFFDEQLGNLCMSWLGDTVYSIREAATVNLKKLTEVFGVEWARAAIVPRIVNMGTHPNYLYRMTTVQAIATIAPSLNVEIIRDDILEALLHLAVDPIPNIRFNVAKSLEVLATTFGHTEEGKALAQQKLVPALETLKNDLDADVHMMQRRFVMDQNINEQAMLYTNSKWPVSPAYLAGLDDLAVRPDQQLQRYPRGEQRTFPTTASVHVVAELFGVHLFQTETQNGWIRVDAYITVKF</sequence>
<feature type="repeat" description="HEAT" evidence="3">
    <location>
        <begin position="637"/>
        <end position="675"/>
    </location>
</feature>
<dbReference type="GO" id="GO:0005634">
    <property type="term" value="C:nucleus"/>
    <property type="evidence" value="ECO:0007669"/>
    <property type="project" value="UniProtKB-ARBA"/>
</dbReference>
<dbReference type="Gene3D" id="1.25.10.10">
    <property type="entry name" value="Leucine-rich Repeat Variant"/>
    <property type="match status" value="1"/>
</dbReference>
<evidence type="ECO:0000256" key="2">
    <source>
        <dbReference type="ARBA" id="ARBA00038332"/>
    </source>
</evidence>
<dbReference type="OrthoDB" id="340346at2759"/>
<organism evidence="6 7">
    <name type="scientific">Dentipellis fragilis</name>
    <dbReference type="NCBI Taxonomy" id="205917"/>
    <lineage>
        <taxon>Eukaryota</taxon>
        <taxon>Fungi</taxon>
        <taxon>Dikarya</taxon>
        <taxon>Basidiomycota</taxon>
        <taxon>Agaricomycotina</taxon>
        <taxon>Agaricomycetes</taxon>
        <taxon>Russulales</taxon>
        <taxon>Hericiaceae</taxon>
        <taxon>Dentipellis</taxon>
    </lineage>
</organism>
<feature type="repeat" description="HEAT" evidence="3">
    <location>
        <begin position="871"/>
        <end position="905"/>
    </location>
</feature>
<dbReference type="AlphaFoldDB" id="A0A4Y9Z766"/>
<dbReference type="Pfam" id="PF22956">
    <property type="entry name" value="VPS15-like_hel"/>
    <property type="match status" value="1"/>
</dbReference>
<feature type="domain" description="Phosphatase PP2A regulatory subunit A/Splicing factor 3B subunit 1-like HEAT repeat" evidence="4">
    <location>
        <begin position="631"/>
        <end position="707"/>
    </location>
</feature>
<dbReference type="FunFam" id="1.25.10.10:FF:000062">
    <property type="entry name" value="Serine/threonine-protein phosphatase 2A regulatory subunit A alpha isoform"/>
    <property type="match status" value="1"/>
</dbReference>
<comment type="caution">
    <text evidence="6">The sequence shown here is derived from an EMBL/GenBank/DDBJ whole genome shotgun (WGS) entry which is preliminary data.</text>
</comment>
<dbReference type="EMBL" id="SEOQ01000105">
    <property type="protein sequence ID" value="TFY70362.1"/>
    <property type="molecule type" value="Genomic_DNA"/>
</dbReference>
<dbReference type="GO" id="GO:0019888">
    <property type="term" value="F:protein phosphatase regulator activity"/>
    <property type="evidence" value="ECO:0007669"/>
    <property type="project" value="TreeGrafter"/>
</dbReference>
<evidence type="ECO:0000259" key="5">
    <source>
        <dbReference type="Pfam" id="PF22956"/>
    </source>
</evidence>
<dbReference type="Pfam" id="PF22646">
    <property type="entry name" value="PPP2R1A-like_HEAT"/>
    <property type="match status" value="1"/>
</dbReference>
<feature type="repeat" description="HEAT" evidence="3">
    <location>
        <begin position="832"/>
        <end position="870"/>
    </location>
</feature>
<feature type="repeat" description="HEAT" evidence="3">
    <location>
        <begin position="598"/>
        <end position="636"/>
    </location>
</feature>
<evidence type="ECO:0008006" key="8">
    <source>
        <dbReference type="Google" id="ProtNLM"/>
    </source>
</evidence>
<feature type="domain" description="Phosphatase 2A Regulatory Subunit A helical" evidence="5">
    <location>
        <begin position="713"/>
        <end position="863"/>
    </location>
</feature>
<evidence type="ECO:0000313" key="7">
    <source>
        <dbReference type="Proteomes" id="UP000298327"/>
    </source>
</evidence>
<reference evidence="6 7" key="1">
    <citation type="submission" date="2019-02" db="EMBL/GenBank/DDBJ databases">
        <title>Genome sequencing of the rare red list fungi Dentipellis fragilis.</title>
        <authorList>
            <person name="Buettner E."/>
            <person name="Kellner H."/>
        </authorList>
    </citation>
    <scope>NUCLEOTIDE SEQUENCE [LARGE SCALE GENOMIC DNA]</scope>
    <source>
        <strain evidence="6 7">DSM 105465</strain>
    </source>
</reference>
<feature type="repeat" description="HEAT" evidence="3">
    <location>
        <begin position="676"/>
        <end position="714"/>
    </location>
</feature>
<dbReference type="InterPro" id="IPR003226">
    <property type="entry name" value="MYG1_exonuclease"/>
</dbReference>
<dbReference type="InterPro" id="IPR016024">
    <property type="entry name" value="ARM-type_fold"/>
</dbReference>
<feature type="repeat" description="HEAT" evidence="3">
    <location>
        <begin position="715"/>
        <end position="753"/>
    </location>
</feature>
<evidence type="ECO:0000256" key="3">
    <source>
        <dbReference type="PROSITE-ProRule" id="PRU00103"/>
    </source>
</evidence>
<evidence type="ECO:0000313" key="6">
    <source>
        <dbReference type="EMBL" id="TFY70362.1"/>
    </source>
</evidence>
<dbReference type="SUPFAM" id="SSF48371">
    <property type="entry name" value="ARM repeat"/>
    <property type="match status" value="1"/>
</dbReference>
<dbReference type="PROSITE" id="PS50077">
    <property type="entry name" value="HEAT_REPEAT"/>
    <property type="match status" value="8"/>
</dbReference>
<dbReference type="InterPro" id="IPR021133">
    <property type="entry name" value="HEAT_type_2"/>
</dbReference>
<dbReference type="PANTHER" id="PTHR10648:SF4">
    <property type="entry name" value="PROTEIN PHOSPHATASE 2 (FORMERLY 2A), REGULATORY SUBUNIT A, BETA ISOFORM-RELATED"/>
    <property type="match status" value="1"/>
</dbReference>
<dbReference type="InterPro" id="IPR011989">
    <property type="entry name" value="ARM-like"/>
</dbReference>
<dbReference type="GO" id="GO:0005829">
    <property type="term" value="C:cytosol"/>
    <property type="evidence" value="ECO:0007669"/>
    <property type="project" value="TreeGrafter"/>
</dbReference>
<feature type="repeat" description="HEAT" evidence="3">
    <location>
        <begin position="754"/>
        <end position="792"/>
    </location>
</feature>
<dbReference type="PANTHER" id="PTHR10648">
    <property type="entry name" value="SERINE/THREONINE-PROTEIN PHOSPHATASE PP2A 65 KDA REGULATORY SUBUNIT"/>
    <property type="match status" value="1"/>
</dbReference>
<dbReference type="STRING" id="205917.A0A4Y9Z766"/>
<proteinExistence type="inferred from homology"/>
<feature type="repeat" description="HEAT" evidence="3">
    <location>
        <begin position="443"/>
        <end position="481"/>
    </location>
</feature>
<evidence type="ECO:0000259" key="4">
    <source>
        <dbReference type="Pfam" id="PF22646"/>
    </source>
</evidence>
<keyword evidence="1" id="KW-0677">Repeat</keyword>